<accession>A0A8S5QIL0</accession>
<dbReference type="EMBL" id="BK015653">
    <property type="protein sequence ID" value="DAE18380.1"/>
    <property type="molecule type" value="Genomic_DNA"/>
</dbReference>
<evidence type="ECO:0000313" key="1">
    <source>
        <dbReference type="EMBL" id="DAE18380.1"/>
    </source>
</evidence>
<protein>
    <submittedName>
        <fullName evidence="1">Uncharacterized protein</fullName>
    </submittedName>
</protein>
<organism evidence="1">
    <name type="scientific">Siphoviridae sp. cteHV32</name>
    <dbReference type="NCBI Taxonomy" id="2825588"/>
    <lineage>
        <taxon>Viruses</taxon>
        <taxon>Duplodnaviria</taxon>
        <taxon>Heunggongvirae</taxon>
        <taxon>Uroviricota</taxon>
        <taxon>Caudoviricetes</taxon>
    </lineage>
</organism>
<reference evidence="1" key="1">
    <citation type="journal article" date="2021" name="Proc. Natl. Acad. Sci. U.S.A.">
        <title>A Catalog of Tens of Thousands of Viruses from Human Metagenomes Reveals Hidden Associations with Chronic Diseases.</title>
        <authorList>
            <person name="Tisza M.J."/>
            <person name="Buck C.B."/>
        </authorList>
    </citation>
    <scope>NUCLEOTIDE SEQUENCE</scope>
    <source>
        <strain evidence="1">CteHV32</strain>
    </source>
</reference>
<sequence length="51" mass="6150">MWKNPVNSQSESIRIRLPYQLEQRLIAEKNRTGKSVSQITREALTQYFRKR</sequence>
<proteinExistence type="predicted"/>
<name>A0A8S5QIL0_9CAUD</name>